<evidence type="ECO:0000313" key="3">
    <source>
        <dbReference type="Proteomes" id="UP000221168"/>
    </source>
</evidence>
<keyword evidence="1" id="KW-0812">Transmembrane</keyword>
<feature type="transmembrane region" description="Helical" evidence="1">
    <location>
        <begin position="81"/>
        <end position="101"/>
    </location>
</feature>
<feature type="transmembrane region" description="Helical" evidence="1">
    <location>
        <begin position="127"/>
        <end position="144"/>
    </location>
</feature>
<keyword evidence="1" id="KW-0472">Membrane</keyword>
<feature type="transmembrane region" description="Helical" evidence="1">
    <location>
        <begin position="47"/>
        <end position="69"/>
    </location>
</feature>
<proteinExistence type="predicted"/>
<dbReference type="EMBL" id="PDVP01000022">
    <property type="protein sequence ID" value="PHP64824.1"/>
    <property type="molecule type" value="Genomic_DNA"/>
</dbReference>
<feature type="transmembrane region" description="Helical" evidence="1">
    <location>
        <begin position="7"/>
        <end position="27"/>
    </location>
</feature>
<dbReference type="Proteomes" id="UP000221168">
    <property type="component" value="Unassembled WGS sequence"/>
</dbReference>
<dbReference type="RefSeq" id="WP_099308608.1">
    <property type="nucleotide sequence ID" value="NZ_PDVP01000022.1"/>
</dbReference>
<keyword evidence="1" id="KW-1133">Transmembrane helix</keyword>
<keyword evidence="3" id="KW-1185">Reference proteome</keyword>
<feature type="transmembrane region" description="Helical" evidence="1">
    <location>
        <begin position="151"/>
        <end position="170"/>
    </location>
</feature>
<protein>
    <submittedName>
        <fullName evidence="2">Uncharacterized protein</fullName>
    </submittedName>
</protein>
<dbReference type="AlphaFoldDB" id="A0A2G1QHA3"/>
<gene>
    <name evidence="2" type="ORF">CSC94_22370</name>
</gene>
<dbReference type="OrthoDB" id="7867876at2"/>
<name>A0A2G1QHA3_9HYPH</name>
<reference evidence="2 3" key="1">
    <citation type="submission" date="2017-10" db="EMBL/GenBank/DDBJ databases">
        <title>Sedimentibacterium mangrovi gen. nov., sp. nov., a novel member of family Phyllobacteriacea isolated from mangrove sediment.</title>
        <authorList>
            <person name="Liao H."/>
            <person name="Tian Y."/>
        </authorList>
    </citation>
    <scope>NUCLEOTIDE SEQUENCE [LARGE SCALE GENOMIC DNA]</scope>
    <source>
        <strain evidence="2 3">X9-2-2</strain>
    </source>
</reference>
<accession>A0A2G1QHA3</accession>
<sequence>MSLKQANIVFGGLALLAAILALLLWLPNDTGSAMIVHVRGRVKIGDALAPAVALAILVAAGLLIMVEALKQGGSALPSGDNIRFCAVLFLLFSGAIVLMRWTGPLAVWLAGPGEGIGYRELRDSVPWKYLGFMTGGTFLVAGLISLAEWRITWKAVMIGLAATILLILLYDLPFDDLLLPPNGDV</sequence>
<comment type="caution">
    <text evidence="2">The sequence shown here is derived from an EMBL/GenBank/DDBJ whole genome shotgun (WGS) entry which is preliminary data.</text>
</comment>
<evidence type="ECO:0000256" key="1">
    <source>
        <dbReference type="SAM" id="Phobius"/>
    </source>
</evidence>
<evidence type="ECO:0000313" key="2">
    <source>
        <dbReference type="EMBL" id="PHP64824.1"/>
    </source>
</evidence>
<organism evidence="2 3">
    <name type="scientific">Zhengella mangrovi</name>
    <dbReference type="NCBI Taxonomy" id="1982044"/>
    <lineage>
        <taxon>Bacteria</taxon>
        <taxon>Pseudomonadati</taxon>
        <taxon>Pseudomonadota</taxon>
        <taxon>Alphaproteobacteria</taxon>
        <taxon>Hyphomicrobiales</taxon>
        <taxon>Notoacmeibacteraceae</taxon>
        <taxon>Zhengella</taxon>
    </lineage>
</organism>